<evidence type="ECO:0000313" key="1">
    <source>
        <dbReference type="EMBL" id="RNA40737.1"/>
    </source>
</evidence>
<dbReference type="AlphaFoldDB" id="A0A3M7SYD8"/>
<proteinExistence type="predicted"/>
<protein>
    <submittedName>
        <fullName evidence="1">Uncharacterized protein</fullName>
    </submittedName>
</protein>
<name>A0A3M7SYD8_BRAPC</name>
<evidence type="ECO:0000313" key="2">
    <source>
        <dbReference type="Proteomes" id="UP000276133"/>
    </source>
</evidence>
<reference evidence="1 2" key="1">
    <citation type="journal article" date="2018" name="Sci. Rep.">
        <title>Genomic signatures of local adaptation to the degree of environmental predictability in rotifers.</title>
        <authorList>
            <person name="Franch-Gras L."/>
            <person name="Hahn C."/>
            <person name="Garcia-Roger E.M."/>
            <person name="Carmona M.J."/>
            <person name="Serra M."/>
            <person name="Gomez A."/>
        </authorList>
    </citation>
    <scope>NUCLEOTIDE SEQUENCE [LARGE SCALE GENOMIC DNA]</scope>
    <source>
        <strain evidence="1">HYR1</strain>
    </source>
</reference>
<accession>A0A3M7SYD8</accession>
<dbReference type="EMBL" id="REGN01000600">
    <property type="protein sequence ID" value="RNA40737.1"/>
    <property type="molecule type" value="Genomic_DNA"/>
</dbReference>
<keyword evidence="2" id="KW-1185">Reference proteome</keyword>
<sequence length="66" mass="7630">MKSPIKSIERMSNGTTSEIPRVSIWTISVIPRVSIWTISAILRFEEDFSLRLLRMELGPSFKPHDK</sequence>
<dbReference type="Proteomes" id="UP000276133">
    <property type="component" value="Unassembled WGS sequence"/>
</dbReference>
<comment type="caution">
    <text evidence="1">The sequence shown here is derived from an EMBL/GenBank/DDBJ whole genome shotgun (WGS) entry which is preliminary data.</text>
</comment>
<organism evidence="1 2">
    <name type="scientific">Brachionus plicatilis</name>
    <name type="common">Marine rotifer</name>
    <name type="synonym">Brachionus muelleri</name>
    <dbReference type="NCBI Taxonomy" id="10195"/>
    <lineage>
        <taxon>Eukaryota</taxon>
        <taxon>Metazoa</taxon>
        <taxon>Spiralia</taxon>
        <taxon>Gnathifera</taxon>
        <taxon>Rotifera</taxon>
        <taxon>Eurotatoria</taxon>
        <taxon>Monogononta</taxon>
        <taxon>Pseudotrocha</taxon>
        <taxon>Ploima</taxon>
        <taxon>Brachionidae</taxon>
        <taxon>Brachionus</taxon>
    </lineage>
</organism>
<gene>
    <name evidence="1" type="ORF">BpHYR1_004865</name>
</gene>